<dbReference type="RefSeq" id="WP_068396328.1">
    <property type="nucleotide sequence ID" value="NZ_CP014504.1"/>
</dbReference>
<gene>
    <name evidence="2" type="ORF">AY601_0638</name>
</gene>
<dbReference type="OrthoDB" id="886332at2"/>
<proteinExistence type="predicted"/>
<sequence length="179" mass="20591" precursor="true">MKSVYSSLLILTLFLTACNSSEPPHLKDGASHIKTALRSFSDTTKLDTFKIVLNGDEPKNMELVFTITTQSGQQIYAKTLKATALLDNYKESIDLGKKKEQLQFMREELSLFFDEENFIEPAVTESEKPDNNTPDKNFFEELKKTGVNGFKYRLGKESKVYIAWSEQEKKVRNYYECCK</sequence>
<protein>
    <recommendedName>
        <fullName evidence="4">Lipoprotein</fullName>
    </recommendedName>
</protein>
<evidence type="ECO:0008006" key="4">
    <source>
        <dbReference type="Google" id="ProtNLM"/>
    </source>
</evidence>
<feature type="chain" id="PRO_5007280252" description="Lipoprotein" evidence="1">
    <location>
        <begin position="18"/>
        <end position="179"/>
    </location>
</feature>
<organism evidence="2 3">
    <name type="scientific">Pedobacter cryoconitis</name>
    <dbReference type="NCBI Taxonomy" id="188932"/>
    <lineage>
        <taxon>Bacteria</taxon>
        <taxon>Pseudomonadati</taxon>
        <taxon>Bacteroidota</taxon>
        <taxon>Sphingobacteriia</taxon>
        <taxon>Sphingobacteriales</taxon>
        <taxon>Sphingobacteriaceae</taxon>
        <taxon>Pedobacter</taxon>
    </lineage>
</organism>
<dbReference type="PATRIC" id="fig|188932.3.peg.656"/>
<accession>A0A127V9B0</accession>
<dbReference type="KEGG" id="pcm:AY601_0638"/>
<dbReference type="Proteomes" id="UP000071561">
    <property type="component" value="Chromosome"/>
</dbReference>
<feature type="signal peptide" evidence="1">
    <location>
        <begin position="1"/>
        <end position="17"/>
    </location>
</feature>
<evidence type="ECO:0000313" key="3">
    <source>
        <dbReference type="Proteomes" id="UP000071561"/>
    </source>
</evidence>
<keyword evidence="3" id="KW-1185">Reference proteome</keyword>
<keyword evidence="1" id="KW-0732">Signal</keyword>
<name>A0A127V9B0_9SPHI</name>
<dbReference type="PROSITE" id="PS51257">
    <property type="entry name" value="PROKAR_LIPOPROTEIN"/>
    <property type="match status" value="1"/>
</dbReference>
<dbReference type="AlphaFoldDB" id="A0A127V9B0"/>
<reference evidence="2 3" key="1">
    <citation type="submission" date="2016-03" db="EMBL/GenBank/DDBJ databases">
        <title>Complete genome sequence of Pedobacter cryoconitis PAMC 27485.</title>
        <authorList>
            <person name="Lee J."/>
            <person name="Kim O.-S."/>
        </authorList>
    </citation>
    <scope>NUCLEOTIDE SEQUENCE [LARGE SCALE GENOMIC DNA]</scope>
    <source>
        <strain evidence="2 3">PAMC 27485</strain>
    </source>
</reference>
<evidence type="ECO:0000256" key="1">
    <source>
        <dbReference type="SAM" id="SignalP"/>
    </source>
</evidence>
<dbReference type="EMBL" id="CP014504">
    <property type="protein sequence ID" value="AMP97588.1"/>
    <property type="molecule type" value="Genomic_DNA"/>
</dbReference>
<evidence type="ECO:0000313" key="2">
    <source>
        <dbReference type="EMBL" id="AMP97588.1"/>
    </source>
</evidence>